<keyword evidence="6" id="KW-0653">Protein transport</keyword>
<keyword evidence="4" id="KW-1003">Cell membrane</keyword>
<evidence type="ECO:0000256" key="2">
    <source>
        <dbReference type="ARBA" id="ARBA00006742"/>
    </source>
</evidence>
<name>A0A174Z7G6_9FIRM</name>
<keyword evidence="3" id="KW-0813">Transport</keyword>
<dbReference type="PRINTS" id="PR01853">
    <property type="entry name" value="YAJCTRNLCASE"/>
</dbReference>
<keyword evidence="7 10" id="KW-1133">Transmembrane helix</keyword>
<dbReference type="EMBL" id="CZBY01000002">
    <property type="protein sequence ID" value="CUQ81797.1"/>
    <property type="molecule type" value="Genomic_DNA"/>
</dbReference>
<organism evidence="11 12">
    <name type="scientific">[Eubacterium] siraeum</name>
    <dbReference type="NCBI Taxonomy" id="39492"/>
    <lineage>
        <taxon>Bacteria</taxon>
        <taxon>Bacillati</taxon>
        <taxon>Bacillota</taxon>
        <taxon>Clostridia</taxon>
        <taxon>Eubacteriales</taxon>
        <taxon>Oscillospiraceae</taxon>
        <taxon>Oscillospiraceae incertae sedis</taxon>
    </lineage>
</organism>
<accession>A0A174Z7G6</accession>
<gene>
    <name evidence="11" type="primary">yajC</name>
    <name evidence="11" type="ORF">ERS852540_00349</name>
</gene>
<dbReference type="Pfam" id="PF02699">
    <property type="entry name" value="YajC"/>
    <property type="match status" value="1"/>
</dbReference>
<evidence type="ECO:0000256" key="6">
    <source>
        <dbReference type="ARBA" id="ARBA00022927"/>
    </source>
</evidence>
<evidence type="ECO:0000313" key="11">
    <source>
        <dbReference type="EMBL" id="CUQ81797.1"/>
    </source>
</evidence>
<sequence length="118" mass="12976">MTELLTLLTSGQTATTTGQGGNDIVSILTMLIPLALMVVIFYFLIIRPEKKRGKKMQEMLNNLEVADEVVTTGGIVGRVLRVTDDTVLIETGSDRTKIRVLKSSIAENRTVHDDTESK</sequence>
<evidence type="ECO:0000313" key="12">
    <source>
        <dbReference type="Proteomes" id="UP000095662"/>
    </source>
</evidence>
<dbReference type="SMART" id="SM01323">
    <property type="entry name" value="YajC"/>
    <property type="match status" value="1"/>
</dbReference>
<dbReference type="PANTHER" id="PTHR33909:SF1">
    <property type="entry name" value="SEC TRANSLOCON ACCESSORY COMPLEX SUBUNIT YAJC"/>
    <property type="match status" value="1"/>
</dbReference>
<keyword evidence="9 10" id="KW-0472">Membrane</keyword>
<dbReference type="AlphaFoldDB" id="A0A174Z7G6"/>
<dbReference type="InterPro" id="IPR003849">
    <property type="entry name" value="Preprotein_translocase_YajC"/>
</dbReference>
<protein>
    <submittedName>
        <fullName evidence="11">Preprotein translocase subunit YajC</fullName>
    </submittedName>
</protein>
<dbReference type="OrthoDB" id="9800132at2"/>
<dbReference type="Proteomes" id="UP000095662">
    <property type="component" value="Unassembled WGS sequence"/>
</dbReference>
<reference evidence="11 12" key="1">
    <citation type="submission" date="2015-09" db="EMBL/GenBank/DDBJ databases">
        <authorList>
            <consortium name="Pathogen Informatics"/>
        </authorList>
    </citation>
    <scope>NUCLEOTIDE SEQUENCE [LARGE SCALE GENOMIC DNA]</scope>
    <source>
        <strain evidence="11 12">2789STDY5834928</strain>
    </source>
</reference>
<keyword evidence="8" id="KW-0811">Translocation</keyword>
<dbReference type="STRING" id="39492.ERS852540_00349"/>
<evidence type="ECO:0000256" key="10">
    <source>
        <dbReference type="SAM" id="Phobius"/>
    </source>
</evidence>
<comment type="similarity">
    <text evidence="2">Belongs to the YajC family.</text>
</comment>
<dbReference type="PANTHER" id="PTHR33909">
    <property type="entry name" value="SEC TRANSLOCON ACCESSORY COMPLEX SUBUNIT YAJC"/>
    <property type="match status" value="1"/>
</dbReference>
<evidence type="ECO:0000256" key="4">
    <source>
        <dbReference type="ARBA" id="ARBA00022475"/>
    </source>
</evidence>
<comment type="subcellular location">
    <subcellularLocation>
        <location evidence="1">Cell membrane</location>
        <topology evidence="1">Single-pass membrane protein</topology>
    </subcellularLocation>
</comment>
<evidence type="ECO:0000256" key="9">
    <source>
        <dbReference type="ARBA" id="ARBA00023136"/>
    </source>
</evidence>
<dbReference type="GO" id="GO:0015031">
    <property type="term" value="P:protein transport"/>
    <property type="evidence" value="ECO:0007669"/>
    <property type="project" value="UniProtKB-KW"/>
</dbReference>
<dbReference type="GO" id="GO:0005886">
    <property type="term" value="C:plasma membrane"/>
    <property type="evidence" value="ECO:0007669"/>
    <property type="project" value="UniProtKB-SubCell"/>
</dbReference>
<keyword evidence="5 10" id="KW-0812">Transmembrane</keyword>
<evidence type="ECO:0000256" key="8">
    <source>
        <dbReference type="ARBA" id="ARBA00023010"/>
    </source>
</evidence>
<evidence type="ECO:0000256" key="1">
    <source>
        <dbReference type="ARBA" id="ARBA00004162"/>
    </source>
</evidence>
<evidence type="ECO:0000256" key="3">
    <source>
        <dbReference type="ARBA" id="ARBA00022448"/>
    </source>
</evidence>
<dbReference type="NCBIfam" id="TIGR00739">
    <property type="entry name" value="yajC"/>
    <property type="match status" value="1"/>
</dbReference>
<proteinExistence type="inferred from homology"/>
<evidence type="ECO:0000256" key="7">
    <source>
        <dbReference type="ARBA" id="ARBA00022989"/>
    </source>
</evidence>
<evidence type="ECO:0000256" key="5">
    <source>
        <dbReference type="ARBA" id="ARBA00022692"/>
    </source>
</evidence>
<feature type="transmembrane region" description="Helical" evidence="10">
    <location>
        <begin position="24"/>
        <end position="46"/>
    </location>
</feature>